<dbReference type="Proteomes" id="UP000654918">
    <property type="component" value="Unassembled WGS sequence"/>
</dbReference>
<name>A0A8H6KNF3_9PEZI</name>
<reference evidence="1" key="1">
    <citation type="journal article" date="2020" name="Phytopathology">
        <title>Genome Sequence Resources of Colletotrichum truncatum, C. plurivorum, C. musicola, and C. sojae: Four Species Pathogenic to Soybean (Glycine max).</title>
        <authorList>
            <person name="Rogerio F."/>
            <person name="Boufleur T.R."/>
            <person name="Ciampi-Guillardi M."/>
            <person name="Sukno S.A."/>
            <person name="Thon M.R."/>
            <person name="Massola Junior N.S."/>
            <person name="Baroncelli R."/>
        </authorList>
    </citation>
    <scope>NUCLEOTIDE SEQUENCE</scope>
    <source>
        <strain evidence="1">LFN00145</strain>
    </source>
</reference>
<sequence length="137" mass="14810">MLPNTAATDPANAIAPHLAQVEAALPLMGFFKLVSLVEAPLVAPAPTCPGRESRGQEEPYQFITGIGPAWDAHNSMELMLCALSTSRGVFTFKQVDIRDAQDWQCLGEVLFLFTGSCVNEGPQGRLCMFPRATRSEA</sequence>
<proteinExistence type="predicted"/>
<keyword evidence="2" id="KW-1185">Reference proteome</keyword>
<gene>
    <name evidence="1" type="ORF">CPLU01_04699</name>
</gene>
<dbReference type="EMBL" id="WIGO01000045">
    <property type="protein sequence ID" value="KAF6834804.1"/>
    <property type="molecule type" value="Genomic_DNA"/>
</dbReference>
<comment type="caution">
    <text evidence="1">The sequence shown here is derived from an EMBL/GenBank/DDBJ whole genome shotgun (WGS) entry which is preliminary data.</text>
</comment>
<evidence type="ECO:0000313" key="1">
    <source>
        <dbReference type="EMBL" id="KAF6834804.1"/>
    </source>
</evidence>
<evidence type="ECO:0000313" key="2">
    <source>
        <dbReference type="Proteomes" id="UP000654918"/>
    </source>
</evidence>
<dbReference type="AlphaFoldDB" id="A0A8H6KNF3"/>
<protein>
    <submittedName>
        <fullName evidence="1">Uncharacterized protein</fullName>
    </submittedName>
</protein>
<accession>A0A8H6KNF3</accession>
<organism evidence="1 2">
    <name type="scientific">Colletotrichum plurivorum</name>
    <dbReference type="NCBI Taxonomy" id="2175906"/>
    <lineage>
        <taxon>Eukaryota</taxon>
        <taxon>Fungi</taxon>
        <taxon>Dikarya</taxon>
        <taxon>Ascomycota</taxon>
        <taxon>Pezizomycotina</taxon>
        <taxon>Sordariomycetes</taxon>
        <taxon>Hypocreomycetidae</taxon>
        <taxon>Glomerellales</taxon>
        <taxon>Glomerellaceae</taxon>
        <taxon>Colletotrichum</taxon>
        <taxon>Colletotrichum orchidearum species complex</taxon>
    </lineage>
</organism>